<dbReference type="Gene3D" id="3.50.50.100">
    <property type="match status" value="1"/>
</dbReference>
<dbReference type="Proteomes" id="UP001219567">
    <property type="component" value="Chromosome 5"/>
</dbReference>
<feature type="region of interest" description="Disordered" evidence="1">
    <location>
        <begin position="154"/>
        <end position="176"/>
    </location>
</feature>
<accession>A0AAJ6CJC2</accession>
<dbReference type="GO" id="GO:0004174">
    <property type="term" value="F:electron-transferring-flavoprotein dehydrogenase activity"/>
    <property type="evidence" value="ECO:0007669"/>
    <property type="project" value="TreeGrafter"/>
</dbReference>
<evidence type="ECO:0000256" key="1">
    <source>
        <dbReference type="SAM" id="MobiDB-lite"/>
    </source>
</evidence>
<gene>
    <name evidence="3" type="ORF">MYAM1_003355</name>
</gene>
<organism evidence="3 4">
    <name type="scientific">Malassezia yamatoensis</name>
    <dbReference type="NCBI Taxonomy" id="253288"/>
    <lineage>
        <taxon>Eukaryota</taxon>
        <taxon>Fungi</taxon>
        <taxon>Dikarya</taxon>
        <taxon>Basidiomycota</taxon>
        <taxon>Ustilaginomycotina</taxon>
        <taxon>Malasseziomycetes</taxon>
        <taxon>Malasseziales</taxon>
        <taxon>Malasseziaceae</taxon>
        <taxon>Malassezia</taxon>
    </lineage>
</organism>
<keyword evidence="4" id="KW-1185">Reference proteome</keyword>
<dbReference type="InterPro" id="IPR023753">
    <property type="entry name" value="FAD/NAD-binding_dom"/>
</dbReference>
<feature type="domain" description="FAD/NAD(P)-binding" evidence="2">
    <location>
        <begin position="10"/>
        <end position="408"/>
    </location>
</feature>
<feature type="region of interest" description="Disordered" evidence="1">
    <location>
        <begin position="559"/>
        <end position="587"/>
    </location>
</feature>
<evidence type="ECO:0000313" key="4">
    <source>
        <dbReference type="Proteomes" id="UP001219567"/>
    </source>
</evidence>
<dbReference type="PANTHER" id="PTHR43735:SF2">
    <property type="entry name" value="FE-REGULATED PROTEIN 8"/>
    <property type="match status" value="1"/>
</dbReference>
<dbReference type="GO" id="GO:0050660">
    <property type="term" value="F:flavin adenine dinucleotide binding"/>
    <property type="evidence" value="ECO:0007669"/>
    <property type="project" value="TreeGrafter"/>
</dbReference>
<dbReference type="InterPro" id="IPR036188">
    <property type="entry name" value="FAD/NAD-bd_sf"/>
</dbReference>
<name>A0AAJ6CJC2_9BASI</name>
<protein>
    <recommendedName>
        <fullName evidence="2">FAD/NAD(P)-binding domain-containing protein</fullName>
    </recommendedName>
</protein>
<evidence type="ECO:0000259" key="2">
    <source>
        <dbReference type="Pfam" id="PF07992"/>
    </source>
</evidence>
<sequence length="608" mass="67149">MNFTKEGTKNVIVLGGSYGGMHAAMVLAKKLPPSHRVILVEQNSHFNHLYVFPRFTVYPGHEHKAFVPYTSIFSESEPRKKTASPILDASNLHAQSTQRDMKGAPLGAAGVEEAIIEDHQQLLETEAKTTHRENKVVDVADILDDKLHLNESDLHSESASPLHTHTNGTSHASKGFQDAEPHLVVCGKVISMTSTHVTVRQHHPHQDSKPKNRLWAIDTASIPYSHLIYALGSHMPDPLRHDTYSKEKSVSWMRDAHQRIAQSQEIVLVGGGALGVELASDIKTLFPEKDVTLIHSRKQLLPNFDVRIHEHALAQLKKLGVNLVLGHRLALAEGCPMGSNVQHFEKQTVKDAEPSTAGKPKPTIIQPVLQDGTDEGKMRHRIRTTLGLELECDLLLLCTGQQPNSSIMANFSPQSVSRDTRLVNVMRTLQVMIADDQDGAQQPFEAVPPCKDCDCFVDHKTGGALEHTHVLDSHQVKQPRFYPHIYAIGDVANAFGALNAGYQAWFMGETAAANILRDITRRTDPEDPATAVPENEPVPLEEFEPRPDMIKLTIGGGKIVSQGAPEQDESLPGKPMRPTISETEDTEDMYIESVWKNMALADPSDMAK</sequence>
<dbReference type="EMBL" id="CP119947">
    <property type="protein sequence ID" value="WFD00604.1"/>
    <property type="molecule type" value="Genomic_DNA"/>
</dbReference>
<dbReference type="Gene3D" id="3.50.50.60">
    <property type="entry name" value="FAD/NAD(P)-binding domain"/>
    <property type="match status" value="3"/>
</dbReference>
<evidence type="ECO:0000313" key="3">
    <source>
        <dbReference type="EMBL" id="WFD00604.1"/>
    </source>
</evidence>
<dbReference type="GO" id="GO:0005737">
    <property type="term" value="C:cytoplasm"/>
    <property type="evidence" value="ECO:0007669"/>
    <property type="project" value="TreeGrafter"/>
</dbReference>
<dbReference type="Pfam" id="PF07992">
    <property type="entry name" value="Pyr_redox_2"/>
    <property type="match status" value="1"/>
</dbReference>
<dbReference type="SUPFAM" id="SSF51905">
    <property type="entry name" value="FAD/NAD(P)-binding domain"/>
    <property type="match status" value="1"/>
</dbReference>
<dbReference type="PANTHER" id="PTHR43735">
    <property type="entry name" value="APOPTOSIS-INDUCING FACTOR 1"/>
    <property type="match status" value="1"/>
</dbReference>
<feature type="compositionally biased region" description="Polar residues" evidence="1">
    <location>
        <begin position="157"/>
        <end position="172"/>
    </location>
</feature>
<proteinExistence type="predicted"/>
<reference evidence="3 4" key="1">
    <citation type="submission" date="2023-03" db="EMBL/GenBank/DDBJ databases">
        <title>Mating type loci evolution in Malassezia.</title>
        <authorList>
            <person name="Coelho M.A."/>
        </authorList>
    </citation>
    <scope>NUCLEOTIDE SEQUENCE [LARGE SCALE GENOMIC DNA]</scope>
    <source>
        <strain evidence="3 4">CBS 9725</strain>
    </source>
</reference>
<dbReference type="AlphaFoldDB" id="A0AAJ6CJC2"/>